<dbReference type="GO" id="GO:0140662">
    <property type="term" value="F:ATP-dependent protein folding chaperone"/>
    <property type="evidence" value="ECO:0007669"/>
    <property type="project" value="InterPro"/>
</dbReference>
<evidence type="ECO:0000256" key="1">
    <source>
        <dbReference type="ARBA" id="ARBA00007381"/>
    </source>
</evidence>
<proteinExistence type="inferred from homology"/>
<keyword evidence="8" id="KW-1185">Reference proteome</keyword>
<evidence type="ECO:0000256" key="3">
    <source>
        <dbReference type="ARBA" id="ARBA00022840"/>
    </source>
</evidence>
<comment type="similarity">
    <text evidence="1 6">Belongs to the heat shock protein 70 family.</text>
</comment>
<reference evidence="7 8" key="1">
    <citation type="submission" date="2012-06" db="EMBL/GenBank/DDBJ databases">
        <title>Finished chromosome of genome of Microcoleus sp. PCC 7113.</title>
        <authorList>
            <consortium name="US DOE Joint Genome Institute"/>
            <person name="Gugger M."/>
            <person name="Coursin T."/>
            <person name="Rippka R."/>
            <person name="Tandeau De Marsac N."/>
            <person name="Huntemann M."/>
            <person name="Wei C.-L."/>
            <person name="Han J."/>
            <person name="Detter J.C."/>
            <person name="Han C."/>
            <person name="Tapia R."/>
            <person name="Chen A."/>
            <person name="Kyrpides N."/>
            <person name="Mavromatis K."/>
            <person name="Markowitz V."/>
            <person name="Szeto E."/>
            <person name="Ivanova N."/>
            <person name="Pagani I."/>
            <person name="Pati A."/>
            <person name="Goodwin L."/>
            <person name="Nordberg H.P."/>
            <person name="Cantor M.N."/>
            <person name="Hua S.X."/>
            <person name="Woyke T."/>
            <person name="Kerfeld C.A."/>
        </authorList>
    </citation>
    <scope>NUCLEOTIDE SEQUENCE [LARGE SCALE GENOMIC DNA]</scope>
    <source>
        <strain evidence="7 8">PCC 7113</strain>
    </source>
</reference>
<dbReference type="InterPro" id="IPR018181">
    <property type="entry name" value="Heat_shock_70_CS"/>
</dbReference>
<dbReference type="PATRIC" id="fig|1173027.3.peg.2589"/>
<keyword evidence="2 6" id="KW-0547">Nucleotide-binding</keyword>
<name>K9WEE6_9CYAN</name>
<evidence type="ECO:0000256" key="6">
    <source>
        <dbReference type="RuleBase" id="RU003322"/>
    </source>
</evidence>
<dbReference type="SUPFAM" id="SSF53067">
    <property type="entry name" value="Actin-like ATPase domain"/>
    <property type="match status" value="2"/>
</dbReference>
<dbReference type="PANTHER" id="PTHR19375">
    <property type="entry name" value="HEAT SHOCK PROTEIN 70KDA"/>
    <property type="match status" value="1"/>
</dbReference>
<evidence type="ECO:0000313" key="7">
    <source>
        <dbReference type="EMBL" id="AFZ18171.1"/>
    </source>
</evidence>
<evidence type="ECO:0000256" key="2">
    <source>
        <dbReference type="ARBA" id="ARBA00022741"/>
    </source>
</evidence>
<dbReference type="InterPro" id="IPR043129">
    <property type="entry name" value="ATPase_NBD"/>
</dbReference>
<evidence type="ECO:0000256" key="5">
    <source>
        <dbReference type="ARBA" id="ARBA00023186"/>
    </source>
</evidence>
<gene>
    <name evidence="7" type="ORF">Mic7113_2366</name>
</gene>
<dbReference type="EMBL" id="CP003630">
    <property type="protein sequence ID" value="AFZ18171.1"/>
    <property type="molecule type" value="Genomic_DNA"/>
</dbReference>
<dbReference type="Proteomes" id="UP000010471">
    <property type="component" value="Chromosome"/>
</dbReference>
<evidence type="ECO:0000313" key="8">
    <source>
        <dbReference type="Proteomes" id="UP000010471"/>
    </source>
</evidence>
<dbReference type="PROSITE" id="PS00329">
    <property type="entry name" value="HSP70_2"/>
    <property type="match status" value="1"/>
</dbReference>
<keyword evidence="4" id="KW-0346">Stress response</keyword>
<dbReference type="STRING" id="1173027.Mic7113_2366"/>
<dbReference type="eggNOG" id="COG0443">
    <property type="taxonomic scope" value="Bacteria"/>
</dbReference>
<dbReference type="GO" id="GO:0005524">
    <property type="term" value="F:ATP binding"/>
    <property type="evidence" value="ECO:0007669"/>
    <property type="project" value="UniProtKB-KW"/>
</dbReference>
<dbReference type="HOGENOM" id="CLU_038461_0_0_3"/>
<accession>K9WEE6</accession>
<dbReference type="Pfam" id="PF00012">
    <property type="entry name" value="HSP70"/>
    <property type="match status" value="2"/>
</dbReference>
<keyword evidence="5" id="KW-0143">Chaperone</keyword>
<sequence length="568" mass="62922">MLLGLSSTEPIGKAIAQGAPAKLITRCHELSATTQMAIAIDFGTSNTVVTRWNAATQQPETLNLPGLSLKLADNPPLIPSLLYIEDARQGKVLVGREVRDKGLDLTNDPRFFRSFKRGIGADIQGFLPELDEQVVRFEQVGQWFLTQIIEQLKSTQNSTLDSLILTVPVDSFEAYRHWLSGVCQSLPVEQVRILDEPTAAALGYGIADGQTLLVVDFGGGTLDLSLVQLNQDAQVGKKPLGFILKWGEKLLGESSGQKVKIARVLSKAGQNLGGSDIDNWLVDYFAETQGLTKSPLTTRLAERLKIQLSEKPSATEVYFNDETFESYELKLDRQTFETILREHQFFEILDDMMAQLLQQGRRAGIEVSDIDAVLLVGGTVKIPAVQDWVKNYFDASKIRCEKPFEAIAQGALQLAQGIEIQDFLYHSYGIRYWDRRNNCHNWHSIIKAGQAYPMSEPVELLLGASVDNQPSIELIVGELGAQTGATEVYFDGDRLITRQMGGGQTTVQPLNDRDGARTIAQLTPAGNPGRDRIKIQFWVDADRSLRINVEDLLTDQPLLQNQIVAQLS</sequence>
<dbReference type="PRINTS" id="PR00301">
    <property type="entry name" value="HEATSHOCK70"/>
</dbReference>
<dbReference type="InterPro" id="IPR013126">
    <property type="entry name" value="Hsp_70_fam"/>
</dbReference>
<dbReference type="Gene3D" id="3.30.420.40">
    <property type="match status" value="2"/>
</dbReference>
<keyword evidence="3 6" id="KW-0067">ATP-binding</keyword>
<evidence type="ECO:0000256" key="4">
    <source>
        <dbReference type="ARBA" id="ARBA00023016"/>
    </source>
</evidence>
<dbReference type="Gene3D" id="3.90.640.10">
    <property type="entry name" value="Actin, Chain A, domain 4"/>
    <property type="match status" value="1"/>
</dbReference>
<protein>
    <submittedName>
        <fullName evidence="7">Molecular chaperone</fullName>
    </submittedName>
</protein>
<dbReference type="AlphaFoldDB" id="K9WEE6"/>
<dbReference type="KEGG" id="mic:Mic7113_2366"/>
<organism evidence="7 8">
    <name type="scientific">Allocoleopsis franciscana PCC 7113</name>
    <dbReference type="NCBI Taxonomy" id="1173027"/>
    <lineage>
        <taxon>Bacteria</taxon>
        <taxon>Bacillati</taxon>
        <taxon>Cyanobacteriota</taxon>
        <taxon>Cyanophyceae</taxon>
        <taxon>Coleofasciculales</taxon>
        <taxon>Coleofasciculaceae</taxon>
        <taxon>Allocoleopsis</taxon>
        <taxon>Allocoleopsis franciscana</taxon>
    </lineage>
</organism>